<keyword evidence="2" id="KW-1185">Reference proteome</keyword>
<dbReference type="Gene3D" id="3.40.50.450">
    <property type="match status" value="1"/>
</dbReference>
<dbReference type="InterPro" id="IPR052341">
    <property type="entry name" value="LOG_family_nucleotidases"/>
</dbReference>
<sequence>MVISHPDPALSPDLGEDLLKLVDRLPDLKHGKWIRRALEVLVRMSGEEIDRLDWKILTHALEDMERGFQSFYPYRHTRKITIFGSARISEGSSEYRFAVEFARRIADLGFMVLTGAGGGIMQAGNEGAGRENSFGLNIQLPFEQGANPYIIDDPKLISFKYFFTRKLFFLRESDAIALFPGGFGTQDEAFETLTLCQTGKYGPAPLVLIDEPGGDYWQTWQERICANLQKRGLISPEDVYLYTITNDLTLACDAIRNFYRVYHSSRFVGESFVMRLNHDITDTQLEQINDMFSDIVVTGKIERSKPLSEETNGQEELREIARTGHLPRLVFHFNQQSYGRLYQLIHLINSFGLVSTEEEHPERK</sequence>
<dbReference type="Proteomes" id="UP001328733">
    <property type="component" value="Unassembled WGS sequence"/>
</dbReference>
<dbReference type="InterPro" id="IPR031100">
    <property type="entry name" value="LOG_fam"/>
</dbReference>
<keyword evidence="1" id="KW-0378">Hydrolase</keyword>
<dbReference type="PANTHER" id="PTHR43393:SF2">
    <property type="entry name" value="CYTOKININ RIBOSIDE 5'-MONOPHOSPHATE PHOSPHORIBOHYDROLASE"/>
    <property type="match status" value="1"/>
</dbReference>
<name>A0AAW9R138_9CHRO</name>
<accession>A0AAW9R138</accession>
<organism evidence="1 2">
    <name type="scientific">Pannus brasiliensis CCIBt3594</name>
    <dbReference type="NCBI Taxonomy" id="1427578"/>
    <lineage>
        <taxon>Bacteria</taxon>
        <taxon>Bacillati</taxon>
        <taxon>Cyanobacteriota</taxon>
        <taxon>Cyanophyceae</taxon>
        <taxon>Oscillatoriophycideae</taxon>
        <taxon>Chroococcales</taxon>
        <taxon>Microcystaceae</taxon>
        <taxon>Pannus</taxon>
    </lineage>
</organism>
<reference evidence="1 2" key="1">
    <citation type="submission" date="2024-01" db="EMBL/GenBank/DDBJ databases">
        <title>Genomic insights into the taxonomy and metabolism of the cyanobacterium Pannus brasiliensis CCIBt3594.</title>
        <authorList>
            <person name="Machado M."/>
            <person name="Botero N.B."/>
            <person name="Andreote A.P.D."/>
            <person name="Feitosa A.M.T."/>
            <person name="Popin R."/>
            <person name="Sivonen K."/>
            <person name="Fiore M.F."/>
        </authorList>
    </citation>
    <scope>NUCLEOTIDE SEQUENCE [LARGE SCALE GENOMIC DNA]</scope>
    <source>
        <strain evidence="1 2">CCIBt3594</strain>
    </source>
</reference>
<dbReference type="Pfam" id="PF03641">
    <property type="entry name" value="Lysine_decarbox"/>
    <property type="match status" value="1"/>
</dbReference>
<protein>
    <submittedName>
        <fullName evidence="1">LOG family protein</fullName>
        <ecNumber evidence="1">3.2.2.-</ecNumber>
    </submittedName>
</protein>
<dbReference type="SUPFAM" id="SSF102405">
    <property type="entry name" value="MCP/YpsA-like"/>
    <property type="match status" value="1"/>
</dbReference>
<dbReference type="GO" id="GO:0016798">
    <property type="term" value="F:hydrolase activity, acting on glycosyl bonds"/>
    <property type="evidence" value="ECO:0007669"/>
    <property type="project" value="UniProtKB-KW"/>
</dbReference>
<dbReference type="RefSeq" id="WP_332867000.1">
    <property type="nucleotide sequence ID" value="NZ_JBAFSM010000051.1"/>
</dbReference>
<dbReference type="EC" id="3.2.2.-" evidence="1"/>
<dbReference type="PANTHER" id="PTHR43393">
    <property type="entry name" value="CYTOKININ RIBOSIDE 5'-MONOPHOSPHATE PHOSPHORIBOHYDROLASE"/>
    <property type="match status" value="1"/>
</dbReference>
<dbReference type="EMBL" id="JBAFSM010000051">
    <property type="protein sequence ID" value="MEG3439514.1"/>
    <property type="molecule type" value="Genomic_DNA"/>
</dbReference>
<gene>
    <name evidence="1" type="ORF">V0288_20470</name>
</gene>
<keyword evidence="1" id="KW-0326">Glycosidase</keyword>
<proteinExistence type="predicted"/>
<dbReference type="AlphaFoldDB" id="A0AAW9R138"/>
<comment type="caution">
    <text evidence="1">The sequence shown here is derived from an EMBL/GenBank/DDBJ whole genome shotgun (WGS) entry which is preliminary data.</text>
</comment>
<evidence type="ECO:0000313" key="2">
    <source>
        <dbReference type="Proteomes" id="UP001328733"/>
    </source>
</evidence>
<dbReference type="GO" id="GO:0005829">
    <property type="term" value="C:cytosol"/>
    <property type="evidence" value="ECO:0007669"/>
    <property type="project" value="TreeGrafter"/>
</dbReference>
<evidence type="ECO:0000313" key="1">
    <source>
        <dbReference type="EMBL" id="MEG3439514.1"/>
    </source>
</evidence>